<dbReference type="AlphaFoldDB" id="A0A4U5PCY1"/>
<proteinExistence type="predicted"/>
<reference evidence="2 3" key="1">
    <citation type="journal article" date="2015" name="Genome Biol.">
        <title>Comparative genomics of Steinernema reveals deeply conserved gene regulatory networks.</title>
        <authorList>
            <person name="Dillman A.R."/>
            <person name="Macchietto M."/>
            <person name="Porter C.F."/>
            <person name="Rogers A."/>
            <person name="Williams B."/>
            <person name="Antoshechkin I."/>
            <person name="Lee M.M."/>
            <person name="Goodwin Z."/>
            <person name="Lu X."/>
            <person name="Lewis E.E."/>
            <person name="Goodrich-Blair H."/>
            <person name="Stock S.P."/>
            <person name="Adams B.J."/>
            <person name="Sternberg P.W."/>
            <person name="Mortazavi A."/>
        </authorList>
    </citation>
    <scope>NUCLEOTIDE SEQUENCE [LARGE SCALE GENOMIC DNA]</scope>
    <source>
        <strain evidence="2 3">ALL</strain>
    </source>
</reference>
<feature type="region of interest" description="Disordered" evidence="1">
    <location>
        <begin position="50"/>
        <end position="85"/>
    </location>
</feature>
<evidence type="ECO:0000313" key="2">
    <source>
        <dbReference type="EMBL" id="TKR94176.1"/>
    </source>
</evidence>
<dbReference type="Proteomes" id="UP000298663">
    <property type="component" value="Unassembled WGS sequence"/>
</dbReference>
<comment type="caution">
    <text evidence="2">The sequence shown here is derived from an EMBL/GenBank/DDBJ whole genome shotgun (WGS) entry which is preliminary data.</text>
</comment>
<evidence type="ECO:0000256" key="1">
    <source>
        <dbReference type="SAM" id="MobiDB-lite"/>
    </source>
</evidence>
<accession>A0A4U5PCY1</accession>
<dbReference type="EMBL" id="AZBU02000002">
    <property type="protein sequence ID" value="TKR94176.1"/>
    <property type="molecule type" value="Genomic_DNA"/>
</dbReference>
<protein>
    <submittedName>
        <fullName evidence="2">Uncharacterized protein</fullName>
    </submittedName>
</protein>
<name>A0A4U5PCY1_STECR</name>
<sequence length="85" mass="9416">MITLASWRPRVISFCASSVTGIRLHWSRRDRLFSAAAGVVRANDHHRVVISESSRPQKSRGGGYVITPDQEHMLDGGSLPRSACR</sequence>
<organism evidence="2 3">
    <name type="scientific">Steinernema carpocapsae</name>
    <name type="common">Entomopathogenic nematode</name>
    <dbReference type="NCBI Taxonomy" id="34508"/>
    <lineage>
        <taxon>Eukaryota</taxon>
        <taxon>Metazoa</taxon>
        <taxon>Ecdysozoa</taxon>
        <taxon>Nematoda</taxon>
        <taxon>Chromadorea</taxon>
        <taxon>Rhabditida</taxon>
        <taxon>Tylenchina</taxon>
        <taxon>Panagrolaimomorpha</taxon>
        <taxon>Strongyloidoidea</taxon>
        <taxon>Steinernematidae</taxon>
        <taxon>Steinernema</taxon>
    </lineage>
</organism>
<keyword evidence="3" id="KW-1185">Reference proteome</keyword>
<evidence type="ECO:0000313" key="3">
    <source>
        <dbReference type="Proteomes" id="UP000298663"/>
    </source>
</evidence>
<gene>
    <name evidence="2" type="ORF">L596_008497</name>
</gene>
<reference evidence="2 3" key="2">
    <citation type="journal article" date="2019" name="G3 (Bethesda)">
        <title>Hybrid Assembly of the Genome of the Entomopathogenic Nematode Steinernema carpocapsae Identifies the X-Chromosome.</title>
        <authorList>
            <person name="Serra L."/>
            <person name="Macchietto M."/>
            <person name="Macias-Munoz A."/>
            <person name="McGill C.J."/>
            <person name="Rodriguez I.M."/>
            <person name="Rodriguez B."/>
            <person name="Murad R."/>
            <person name="Mortazavi A."/>
        </authorList>
    </citation>
    <scope>NUCLEOTIDE SEQUENCE [LARGE SCALE GENOMIC DNA]</scope>
    <source>
        <strain evidence="2 3">ALL</strain>
    </source>
</reference>